<name>A0A9P7YHA2_9HELO</name>
<reference evidence="1" key="1">
    <citation type="journal article" date="2021" name="IMA Fungus">
        <title>Genomic characterization of three marine fungi, including Emericellopsis atlantica sp. nov. with signatures of a generalist lifestyle and marine biomass degradation.</title>
        <authorList>
            <person name="Hagestad O.C."/>
            <person name="Hou L."/>
            <person name="Andersen J.H."/>
            <person name="Hansen E.H."/>
            <person name="Altermark B."/>
            <person name="Li C."/>
            <person name="Kuhnert E."/>
            <person name="Cox R.J."/>
            <person name="Crous P.W."/>
            <person name="Spatafora J.W."/>
            <person name="Lail K."/>
            <person name="Amirebrahimi M."/>
            <person name="Lipzen A."/>
            <person name="Pangilinan J."/>
            <person name="Andreopoulos W."/>
            <person name="Hayes R.D."/>
            <person name="Ng V."/>
            <person name="Grigoriev I.V."/>
            <person name="Jackson S.A."/>
            <person name="Sutton T.D.S."/>
            <person name="Dobson A.D.W."/>
            <person name="Rama T."/>
        </authorList>
    </citation>
    <scope>NUCLEOTIDE SEQUENCE</scope>
    <source>
        <strain evidence="1">TRa018bII</strain>
    </source>
</reference>
<evidence type="ECO:0000313" key="1">
    <source>
        <dbReference type="EMBL" id="KAG9233060.1"/>
    </source>
</evidence>
<dbReference type="OrthoDB" id="3556674at2759"/>
<gene>
    <name evidence="1" type="ORF">BJ875DRAFT_357522</name>
</gene>
<sequence length="129" mass="15360">VAPPKTVFIHSENRHISHGKAQVGVPDKTKTKLKLRTSNGNVAVYRFPDLEERWDDPKWVSDVNKWRVQTFRRLFTRDPAFIKNECRAKWSMEEFNDFKKRLMKRVVKIRAYPGLIDFKKVAHAHNKVW</sequence>
<organism evidence="1 2">
    <name type="scientific">Amylocarpus encephaloides</name>
    <dbReference type="NCBI Taxonomy" id="45428"/>
    <lineage>
        <taxon>Eukaryota</taxon>
        <taxon>Fungi</taxon>
        <taxon>Dikarya</taxon>
        <taxon>Ascomycota</taxon>
        <taxon>Pezizomycotina</taxon>
        <taxon>Leotiomycetes</taxon>
        <taxon>Helotiales</taxon>
        <taxon>Helotiales incertae sedis</taxon>
        <taxon>Amylocarpus</taxon>
    </lineage>
</organism>
<dbReference type="Proteomes" id="UP000824998">
    <property type="component" value="Unassembled WGS sequence"/>
</dbReference>
<evidence type="ECO:0000313" key="2">
    <source>
        <dbReference type="Proteomes" id="UP000824998"/>
    </source>
</evidence>
<feature type="non-terminal residue" evidence="1">
    <location>
        <position position="1"/>
    </location>
</feature>
<protein>
    <submittedName>
        <fullName evidence="1">Uncharacterized protein</fullName>
    </submittedName>
</protein>
<dbReference type="EMBL" id="MU251517">
    <property type="protein sequence ID" value="KAG9233060.1"/>
    <property type="molecule type" value="Genomic_DNA"/>
</dbReference>
<proteinExistence type="predicted"/>
<keyword evidence="2" id="KW-1185">Reference proteome</keyword>
<comment type="caution">
    <text evidence="1">The sequence shown here is derived from an EMBL/GenBank/DDBJ whole genome shotgun (WGS) entry which is preliminary data.</text>
</comment>
<accession>A0A9P7YHA2</accession>
<feature type="non-terminal residue" evidence="1">
    <location>
        <position position="129"/>
    </location>
</feature>
<dbReference type="AlphaFoldDB" id="A0A9P7YHA2"/>